<organism evidence="1 2">
    <name type="scientific">Physcomitrium patens</name>
    <name type="common">Spreading-leaved earth moss</name>
    <name type="synonym">Physcomitrella patens</name>
    <dbReference type="NCBI Taxonomy" id="3218"/>
    <lineage>
        <taxon>Eukaryota</taxon>
        <taxon>Viridiplantae</taxon>
        <taxon>Streptophyta</taxon>
        <taxon>Embryophyta</taxon>
        <taxon>Bryophyta</taxon>
        <taxon>Bryophytina</taxon>
        <taxon>Bryopsida</taxon>
        <taxon>Funariidae</taxon>
        <taxon>Funariales</taxon>
        <taxon>Funariaceae</taxon>
        <taxon>Physcomitrium</taxon>
    </lineage>
</organism>
<name>A0A7I3Z4C0_PHYPA</name>
<evidence type="ECO:0000313" key="2">
    <source>
        <dbReference type="Proteomes" id="UP000006727"/>
    </source>
</evidence>
<dbReference type="EMBL" id="ABEU02000004">
    <property type="status" value="NOT_ANNOTATED_CDS"/>
    <property type="molecule type" value="Genomic_DNA"/>
</dbReference>
<dbReference type="AlphaFoldDB" id="A0A7I3Z4C0"/>
<keyword evidence="2" id="KW-1185">Reference proteome</keyword>
<sequence>MANKWDVALKRHDGLKLEPQCFRLCCNVPEVSVSQRHPKNKAMGLVDIDPSQSSALSRHNARRSLCSRHGCSRSNDPIVRDRDRERGRKWDSVGKRWKIRERGGESGIFSCCSISEFVAALSPLWRWFVSRGALAIALLAHADKLHWSCCPSVHFKIKVGVRGGA</sequence>
<dbReference type="Proteomes" id="UP000006727">
    <property type="component" value="Chromosome 4"/>
</dbReference>
<evidence type="ECO:0000313" key="1">
    <source>
        <dbReference type="EnsemblPlants" id="PAC:32922713.CDS.1"/>
    </source>
</evidence>
<reference evidence="1 2" key="1">
    <citation type="journal article" date="2008" name="Science">
        <title>The Physcomitrella genome reveals evolutionary insights into the conquest of land by plants.</title>
        <authorList>
            <person name="Rensing S."/>
            <person name="Lang D."/>
            <person name="Zimmer A."/>
            <person name="Terry A."/>
            <person name="Salamov A."/>
            <person name="Shapiro H."/>
            <person name="Nishiyama T."/>
            <person name="Perroud P.-F."/>
            <person name="Lindquist E."/>
            <person name="Kamisugi Y."/>
            <person name="Tanahashi T."/>
            <person name="Sakakibara K."/>
            <person name="Fujita T."/>
            <person name="Oishi K."/>
            <person name="Shin-I T."/>
            <person name="Kuroki Y."/>
            <person name="Toyoda A."/>
            <person name="Suzuki Y."/>
            <person name="Hashimoto A."/>
            <person name="Yamaguchi K."/>
            <person name="Sugano A."/>
            <person name="Kohara Y."/>
            <person name="Fujiyama A."/>
            <person name="Anterola A."/>
            <person name="Aoki S."/>
            <person name="Ashton N."/>
            <person name="Barbazuk W.B."/>
            <person name="Barker E."/>
            <person name="Bennetzen J."/>
            <person name="Bezanilla M."/>
            <person name="Blankenship R."/>
            <person name="Cho S.H."/>
            <person name="Dutcher S."/>
            <person name="Estelle M."/>
            <person name="Fawcett J.A."/>
            <person name="Gundlach H."/>
            <person name="Hanada K."/>
            <person name="Heyl A."/>
            <person name="Hicks K.A."/>
            <person name="Hugh J."/>
            <person name="Lohr M."/>
            <person name="Mayer K."/>
            <person name="Melkozernov A."/>
            <person name="Murata T."/>
            <person name="Nelson D."/>
            <person name="Pils B."/>
            <person name="Prigge M."/>
            <person name="Reiss B."/>
            <person name="Renner T."/>
            <person name="Rombauts S."/>
            <person name="Rushton P."/>
            <person name="Sanderfoot A."/>
            <person name="Schween G."/>
            <person name="Shiu S.-H."/>
            <person name="Stueber K."/>
            <person name="Theodoulou F.L."/>
            <person name="Tu H."/>
            <person name="Van de Peer Y."/>
            <person name="Verrier P.J."/>
            <person name="Waters E."/>
            <person name="Wood A."/>
            <person name="Yang L."/>
            <person name="Cove D."/>
            <person name="Cuming A."/>
            <person name="Hasebe M."/>
            <person name="Lucas S."/>
            <person name="Mishler D.B."/>
            <person name="Reski R."/>
            <person name="Grigoriev I."/>
            <person name="Quatrano R.S."/>
            <person name="Boore J.L."/>
        </authorList>
    </citation>
    <scope>NUCLEOTIDE SEQUENCE [LARGE SCALE GENOMIC DNA]</scope>
    <source>
        <strain evidence="1 2">cv. Gransden 2004</strain>
    </source>
</reference>
<protein>
    <submittedName>
        <fullName evidence="1">Uncharacterized protein</fullName>
    </submittedName>
</protein>
<dbReference type="Gramene" id="Pp3c4_24270V3.3">
    <property type="protein sequence ID" value="PAC:32922713.CDS.1"/>
    <property type="gene ID" value="Pp3c4_24270"/>
</dbReference>
<accession>A0A7I3Z4C0</accession>
<proteinExistence type="predicted"/>
<reference evidence="1 2" key="2">
    <citation type="journal article" date="2018" name="Plant J.">
        <title>The Physcomitrella patens chromosome-scale assembly reveals moss genome structure and evolution.</title>
        <authorList>
            <person name="Lang D."/>
            <person name="Ullrich K.K."/>
            <person name="Murat F."/>
            <person name="Fuchs J."/>
            <person name="Jenkins J."/>
            <person name="Haas F.B."/>
            <person name="Piednoel M."/>
            <person name="Gundlach H."/>
            <person name="Van Bel M."/>
            <person name="Meyberg R."/>
            <person name="Vives C."/>
            <person name="Morata J."/>
            <person name="Symeonidi A."/>
            <person name="Hiss M."/>
            <person name="Muchero W."/>
            <person name="Kamisugi Y."/>
            <person name="Saleh O."/>
            <person name="Blanc G."/>
            <person name="Decker E.L."/>
            <person name="van Gessel N."/>
            <person name="Grimwood J."/>
            <person name="Hayes R.D."/>
            <person name="Graham S.W."/>
            <person name="Gunter L.E."/>
            <person name="McDaniel S.F."/>
            <person name="Hoernstein S.N.W."/>
            <person name="Larsson A."/>
            <person name="Li F.W."/>
            <person name="Perroud P.F."/>
            <person name="Phillips J."/>
            <person name="Ranjan P."/>
            <person name="Rokshar D.S."/>
            <person name="Rothfels C.J."/>
            <person name="Schneider L."/>
            <person name="Shu S."/>
            <person name="Stevenson D.W."/>
            <person name="Thummler F."/>
            <person name="Tillich M."/>
            <person name="Villarreal Aguilar J.C."/>
            <person name="Widiez T."/>
            <person name="Wong G.K."/>
            <person name="Wymore A."/>
            <person name="Zhang Y."/>
            <person name="Zimmer A.D."/>
            <person name="Quatrano R.S."/>
            <person name="Mayer K.F.X."/>
            <person name="Goodstein D."/>
            <person name="Casacuberta J.M."/>
            <person name="Vandepoele K."/>
            <person name="Reski R."/>
            <person name="Cuming A.C."/>
            <person name="Tuskan G.A."/>
            <person name="Maumus F."/>
            <person name="Salse J."/>
            <person name="Schmutz J."/>
            <person name="Rensing S.A."/>
        </authorList>
    </citation>
    <scope>NUCLEOTIDE SEQUENCE [LARGE SCALE GENOMIC DNA]</scope>
    <source>
        <strain evidence="1 2">cv. Gransden 2004</strain>
    </source>
</reference>
<reference evidence="1" key="3">
    <citation type="submission" date="2020-12" db="UniProtKB">
        <authorList>
            <consortium name="EnsemblPlants"/>
        </authorList>
    </citation>
    <scope>IDENTIFICATION</scope>
</reference>
<gene>
    <name evidence="1" type="primary">LOC112281659</name>
</gene>
<dbReference type="EnsemblPlants" id="Pp3c4_24270V3.3">
    <property type="protein sequence ID" value="PAC:32922713.CDS.1"/>
    <property type="gene ID" value="Pp3c4_24270"/>
</dbReference>